<gene>
    <name evidence="8" type="ORF">PENSTE_c012G01056</name>
</gene>
<dbReference type="EMBL" id="MLKD01000012">
    <property type="protein sequence ID" value="OQE21250.1"/>
    <property type="molecule type" value="Genomic_DNA"/>
</dbReference>
<dbReference type="GO" id="GO:0003677">
    <property type="term" value="F:DNA binding"/>
    <property type="evidence" value="ECO:0007669"/>
    <property type="project" value="UniProtKB-KW"/>
</dbReference>
<evidence type="ECO:0000259" key="7">
    <source>
        <dbReference type="PROSITE" id="PS50048"/>
    </source>
</evidence>
<evidence type="ECO:0000313" key="8">
    <source>
        <dbReference type="EMBL" id="OQE21250.1"/>
    </source>
</evidence>
<dbReference type="InterPro" id="IPR050987">
    <property type="entry name" value="AtrR-like"/>
</dbReference>
<dbReference type="GO" id="GO:0006351">
    <property type="term" value="P:DNA-templated transcription"/>
    <property type="evidence" value="ECO:0007669"/>
    <property type="project" value="InterPro"/>
</dbReference>
<evidence type="ECO:0000256" key="3">
    <source>
        <dbReference type="ARBA" id="ARBA00023015"/>
    </source>
</evidence>
<comment type="caution">
    <text evidence="8">The sequence shown here is derived from an EMBL/GenBank/DDBJ whole genome shotgun (WGS) entry which is preliminary data.</text>
</comment>
<proteinExistence type="predicted"/>
<dbReference type="OrthoDB" id="103819at2759"/>
<dbReference type="SMART" id="SM00066">
    <property type="entry name" value="GAL4"/>
    <property type="match status" value="1"/>
</dbReference>
<dbReference type="Proteomes" id="UP000191285">
    <property type="component" value="Unassembled WGS sequence"/>
</dbReference>
<dbReference type="PROSITE" id="PS50048">
    <property type="entry name" value="ZN2_CY6_FUNGAL_2"/>
    <property type="match status" value="1"/>
</dbReference>
<dbReference type="InterPro" id="IPR001138">
    <property type="entry name" value="Zn2Cys6_DnaBD"/>
</dbReference>
<keyword evidence="3" id="KW-0805">Transcription regulation</keyword>
<evidence type="ECO:0000256" key="6">
    <source>
        <dbReference type="ARBA" id="ARBA00023242"/>
    </source>
</evidence>
<evidence type="ECO:0000256" key="1">
    <source>
        <dbReference type="ARBA" id="ARBA00004123"/>
    </source>
</evidence>
<evidence type="ECO:0000256" key="4">
    <source>
        <dbReference type="ARBA" id="ARBA00023125"/>
    </source>
</evidence>
<dbReference type="PROSITE" id="PS00463">
    <property type="entry name" value="ZN2_CY6_FUNGAL_1"/>
    <property type="match status" value="1"/>
</dbReference>
<protein>
    <recommendedName>
        <fullName evidence="7">Zn(2)-C6 fungal-type domain-containing protein</fullName>
    </recommendedName>
</protein>
<organism evidence="8 9">
    <name type="scientific">Penicillium steckii</name>
    <dbReference type="NCBI Taxonomy" id="303698"/>
    <lineage>
        <taxon>Eukaryota</taxon>
        <taxon>Fungi</taxon>
        <taxon>Dikarya</taxon>
        <taxon>Ascomycota</taxon>
        <taxon>Pezizomycotina</taxon>
        <taxon>Eurotiomycetes</taxon>
        <taxon>Eurotiomycetidae</taxon>
        <taxon>Eurotiales</taxon>
        <taxon>Aspergillaceae</taxon>
        <taxon>Penicillium</taxon>
    </lineage>
</organism>
<dbReference type="PANTHER" id="PTHR46910:SF3">
    <property type="entry name" value="HALOTOLERANCE PROTEIN 9-RELATED"/>
    <property type="match status" value="1"/>
</dbReference>
<name>A0A1V6T5Q0_9EURO</name>
<keyword evidence="5" id="KW-0804">Transcription</keyword>
<keyword evidence="6" id="KW-0539">Nucleus</keyword>
<keyword evidence="9" id="KW-1185">Reference proteome</keyword>
<dbReference type="Gene3D" id="4.10.240.10">
    <property type="entry name" value="Zn(2)-C6 fungal-type DNA-binding domain"/>
    <property type="match status" value="1"/>
</dbReference>
<dbReference type="STRING" id="303698.A0A1V6T5Q0"/>
<reference evidence="9" key="1">
    <citation type="journal article" date="2017" name="Nat. Microbiol.">
        <title>Global analysis of biosynthetic gene clusters reveals vast potential of secondary metabolite production in Penicillium species.</title>
        <authorList>
            <person name="Nielsen J.C."/>
            <person name="Grijseels S."/>
            <person name="Prigent S."/>
            <person name="Ji B."/>
            <person name="Dainat J."/>
            <person name="Nielsen K.F."/>
            <person name="Frisvad J.C."/>
            <person name="Workman M."/>
            <person name="Nielsen J."/>
        </authorList>
    </citation>
    <scope>NUCLEOTIDE SEQUENCE [LARGE SCALE GENOMIC DNA]</scope>
    <source>
        <strain evidence="9">IBT 24891</strain>
    </source>
</reference>
<dbReference type="PANTHER" id="PTHR46910">
    <property type="entry name" value="TRANSCRIPTION FACTOR PDR1"/>
    <property type="match status" value="1"/>
</dbReference>
<feature type="domain" description="Zn(2)-C6 fungal-type" evidence="7">
    <location>
        <begin position="36"/>
        <end position="66"/>
    </location>
</feature>
<dbReference type="GO" id="GO:0000981">
    <property type="term" value="F:DNA-binding transcription factor activity, RNA polymerase II-specific"/>
    <property type="evidence" value="ECO:0007669"/>
    <property type="project" value="InterPro"/>
</dbReference>
<evidence type="ECO:0000256" key="2">
    <source>
        <dbReference type="ARBA" id="ARBA00022723"/>
    </source>
</evidence>
<keyword evidence="4" id="KW-0238">DNA-binding</keyword>
<dbReference type="GO" id="GO:0008270">
    <property type="term" value="F:zinc ion binding"/>
    <property type="evidence" value="ECO:0007669"/>
    <property type="project" value="InterPro"/>
</dbReference>
<dbReference type="GO" id="GO:0005634">
    <property type="term" value="C:nucleus"/>
    <property type="evidence" value="ECO:0007669"/>
    <property type="project" value="UniProtKB-SubCell"/>
</dbReference>
<dbReference type="Pfam" id="PF04082">
    <property type="entry name" value="Fungal_trans"/>
    <property type="match status" value="1"/>
</dbReference>
<accession>A0A1V6T5Q0</accession>
<evidence type="ECO:0000256" key="5">
    <source>
        <dbReference type="ARBA" id="ARBA00023163"/>
    </source>
</evidence>
<dbReference type="SUPFAM" id="SSF57701">
    <property type="entry name" value="Zn2/Cys6 DNA-binding domain"/>
    <property type="match status" value="1"/>
</dbReference>
<dbReference type="InterPro" id="IPR036864">
    <property type="entry name" value="Zn2-C6_fun-type_DNA-bd_sf"/>
</dbReference>
<evidence type="ECO:0000313" key="9">
    <source>
        <dbReference type="Proteomes" id="UP000191285"/>
    </source>
</evidence>
<dbReference type="Pfam" id="PF00172">
    <property type="entry name" value="Zn_clus"/>
    <property type="match status" value="1"/>
</dbReference>
<sequence length="630" mass="70138">MSDQLEPPMPLWSTHYFGIVTPSNTNETVGLMNSKACDQCRSKKQRCERQRPVCSNCKRLNLVCEYSGRGKKPNQSTELIRRLRRAEDRINSIESSLSRIQPYLDKVDAESVLINLPSVGDLSSTSTIGNEIDDFEWPSTVPKFQEEFSKEKDNIACLAVACAKTANEKYGGNNQMSGPLATLNSSLHHITELQTQAQNGTDINVIVMRPPVSILQAMAITYFDRLNDSFPMFSRRHIEELIAAYSVSGNSSQDAAYSLCCNNIILLTLMSNSRRYLAQDVPAVMELELSKTFLENALGAFGNLEALLYPRIANLQALLSLSLVCQSMCLTDLARRSVQLTHSLWRLLDLQSDLQKSPPRPEIAVEHIKIFWCIFILETSIPMNASRRIPSSALTEMPLPLEEPGNRGSAHFLAAIHVARLRHNVLVTGTAFTSNHTVQGLAIHHLEELQNLQSSLGIDTSSPFTPPCIMNDFQLWTTLNCLITRLMINKTFAGSQSCDSVLFTAQRAVSILISIGMDPSENLDTQPLLPLLFSTEGLVAISVLASKIIQDPHATSDVELLKSFHQFLRKFNMICRHITLSTRLEALVSAIIEFVTIVRVFPNSYPSSDITSGLDDTSVDFSFLDIDRLL</sequence>
<dbReference type="CDD" id="cd00067">
    <property type="entry name" value="GAL4"/>
    <property type="match status" value="1"/>
</dbReference>
<dbReference type="InterPro" id="IPR007219">
    <property type="entry name" value="XnlR_reg_dom"/>
</dbReference>
<comment type="subcellular location">
    <subcellularLocation>
        <location evidence="1">Nucleus</location>
    </subcellularLocation>
</comment>
<dbReference type="CDD" id="cd12148">
    <property type="entry name" value="fungal_TF_MHR"/>
    <property type="match status" value="1"/>
</dbReference>
<dbReference type="AlphaFoldDB" id="A0A1V6T5Q0"/>
<keyword evidence="2" id="KW-0479">Metal-binding</keyword>